<evidence type="ECO:0000256" key="2">
    <source>
        <dbReference type="ARBA" id="ARBA00023002"/>
    </source>
</evidence>
<dbReference type="InterPro" id="IPR050259">
    <property type="entry name" value="SDR"/>
</dbReference>
<comment type="caution">
    <text evidence="3">The sequence shown here is derived from an EMBL/GenBank/DDBJ whole genome shotgun (WGS) entry which is preliminary data.</text>
</comment>
<dbReference type="AlphaFoldDB" id="A0A645AWW4"/>
<organism evidence="3">
    <name type="scientific">bioreactor metagenome</name>
    <dbReference type="NCBI Taxonomy" id="1076179"/>
    <lineage>
        <taxon>unclassified sequences</taxon>
        <taxon>metagenomes</taxon>
        <taxon>ecological metagenomes</taxon>
    </lineage>
</organism>
<dbReference type="PRINTS" id="PR00081">
    <property type="entry name" value="GDHRDH"/>
</dbReference>
<dbReference type="PRINTS" id="PR00080">
    <property type="entry name" value="SDRFAMILY"/>
</dbReference>
<sequence>MAVCYTERMKHTALVTGSSRGIGAGIARRFAEEGHRVAIHYREREAEARALYTELSESGCSVMLVCGDITDEAQTGEIVSRVRETFGFIDVLVNNAGIALPTQLVTDTSLADWRRVMDSNVTGMFLVTNAALPEMVSQKRGTIVNISSMWGVTGGSCEVAYSASKAAVIGYTKSLAKEVAPSGIRVNCIAPGFILTDMTRCFPEDVVAGICEETPLLRAGTQADVAAAVLFLASEESSFITGQVLCVDGGRCI</sequence>
<protein>
    <submittedName>
        <fullName evidence="3">3-oxoacyl-[acyl-carrier-protein] reductase FabG</fullName>
        <ecNumber evidence="3">1.1.1.100</ecNumber>
    </submittedName>
</protein>
<dbReference type="GO" id="GO:0004316">
    <property type="term" value="F:3-oxoacyl-[acyl-carrier-protein] reductase (NADPH) activity"/>
    <property type="evidence" value="ECO:0007669"/>
    <property type="project" value="UniProtKB-EC"/>
</dbReference>
<evidence type="ECO:0000256" key="1">
    <source>
        <dbReference type="ARBA" id="ARBA00006484"/>
    </source>
</evidence>
<dbReference type="NCBIfam" id="NF005559">
    <property type="entry name" value="PRK07231.1"/>
    <property type="match status" value="1"/>
</dbReference>
<dbReference type="GO" id="GO:0032787">
    <property type="term" value="P:monocarboxylic acid metabolic process"/>
    <property type="evidence" value="ECO:0007669"/>
    <property type="project" value="UniProtKB-ARBA"/>
</dbReference>
<dbReference type="SUPFAM" id="SSF51735">
    <property type="entry name" value="NAD(P)-binding Rossmann-fold domains"/>
    <property type="match status" value="1"/>
</dbReference>
<dbReference type="PROSITE" id="PS00061">
    <property type="entry name" value="ADH_SHORT"/>
    <property type="match status" value="1"/>
</dbReference>
<gene>
    <name evidence="3" type="primary">fabG_84</name>
    <name evidence="3" type="ORF">SDC9_104555</name>
</gene>
<dbReference type="NCBIfam" id="NF009466">
    <property type="entry name" value="PRK12826.1-2"/>
    <property type="match status" value="1"/>
</dbReference>
<dbReference type="PANTHER" id="PTHR42879:SF2">
    <property type="entry name" value="3-OXOACYL-[ACYL-CARRIER-PROTEIN] REDUCTASE FABG"/>
    <property type="match status" value="1"/>
</dbReference>
<name>A0A645AWW4_9ZZZZ</name>
<dbReference type="NCBIfam" id="NF047420">
    <property type="entry name" value="EF_P_mod_YmfI"/>
    <property type="match status" value="1"/>
</dbReference>
<dbReference type="Gene3D" id="3.40.50.720">
    <property type="entry name" value="NAD(P)-binding Rossmann-like Domain"/>
    <property type="match status" value="1"/>
</dbReference>
<comment type="similarity">
    <text evidence="1">Belongs to the short-chain dehydrogenases/reductases (SDR) family.</text>
</comment>
<reference evidence="3" key="1">
    <citation type="submission" date="2019-08" db="EMBL/GenBank/DDBJ databases">
        <authorList>
            <person name="Kucharzyk K."/>
            <person name="Murdoch R.W."/>
            <person name="Higgins S."/>
            <person name="Loffler F."/>
        </authorList>
    </citation>
    <scope>NUCLEOTIDE SEQUENCE</scope>
</reference>
<dbReference type="InterPro" id="IPR020904">
    <property type="entry name" value="Sc_DH/Rdtase_CS"/>
</dbReference>
<dbReference type="EMBL" id="VSSQ01016416">
    <property type="protein sequence ID" value="MPM57732.1"/>
    <property type="molecule type" value="Genomic_DNA"/>
</dbReference>
<dbReference type="Pfam" id="PF13561">
    <property type="entry name" value="adh_short_C2"/>
    <property type="match status" value="1"/>
</dbReference>
<dbReference type="InterPro" id="IPR002347">
    <property type="entry name" value="SDR_fam"/>
</dbReference>
<keyword evidence="2 3" id="KW-0560">Oxidoreductase</keyword>
<dbReference type="PANTHER" id="PTHR42879">
    <property type="entry name" value="3-OXOACYL-(ACYL-CARRIER-PROTEIN) REDUCTASE"/>
    <property type="match status" value="1"/>
</dbReference>
<dbReference type="InterPro" id="IPR036291">
    <property type="entry name" value="NAD(P)-bd_dom_sf"/>
</dbReference>
<dbReference type="FunFam" id="3.40.50.720:FF:000173">
    <property type="entry name" value="3-oxoacyl-[acyl-carrier protein] reductase"/>
    <property type="match status" value="1"/>
</dbReference>
<accession>A0A645AWW4</accession>
<proteinExistence type="inferred from homology"/>
<evidence type="ECO:0000313" key="3">
    <source>
        <dbReference type="EMBL" id="MPM57732.1"/>
    </source>
</evidence>
<dbReference type="EC" id="1.1.1.100" evidence="3"/>